<organism evidence="1 2">
    <name type="scientific">Vibrio diazotrophicus</name>
    <dbReference type="NCBI Taxonomy" id="685"/>
    <lineage>
        <taxon>Bacteria</taxon>
        <taxon>Pseudomonadati</taxon>
        <taxon>Pseudomonadota</taxon>
        <taxon>Gammaproteobacteria</taxon>
        <taxon>Vibrionales</taxon>
        <taxon>Vibrionaceae</taxon>
        <taxon>Vibrio</taxon>
    </lineage>
</organism>
<evidence type="ECO:0000313" key="1">
    <source>
        <dbReference type="EMBL" id="RAS64362.1"/>
    </source>
</evidence>
<reference evidence="1 2" key="1">
    <citation type="submission" date="2018-06" db="EMBL/GenBank/DDBJ databases">
        <title>Freshwater and sediment microbial communities from various areas in North America, analyzing microbe dynamics in response to fracking.</title>
        <authorList>
            <person name="Lamendella R."/>
        </authorList>
    </citation>
    <scope>NUCLEOTIDE SEQUENCE [LARGE SCALE GENOMIC DNA]</scope>
    <source>
        <strain evidence="1 2">99A</strain>
    </source>
</reference>
<gene>
    <name evidence="1" type="ORF">DET48_110148</name>
</gene>
<name>A0A329E9L9_VIBDI</name>
<evidence type="ECO:0000313" key="2">
    <source>
        <dbReference type="Proteomes" id="UP000248729"/>
    </source>
</evidence>
<sequence length="200" mass="23314">MSNYYEQLSALQRMLDFDNASANTLSVMSLGGLSAKVRNLWWSSEASFDGYPSPQLQDSLSVYAQQCWQAHRRNPEIYELLQQHVQSCFSTEIHYRFDLQAHEALPELSLIKFWLASASCCCRTYPIEQDQLWYRHLQLTQALWLAIEIQHTFPESIIGYAEQSVAIVNLEKRQVILCTQLHFAPFTTMGFEFIYLQYPQ</sequence>
<dbReference type="Proteomes" id="UP000248729">
    <property type="component" value="Unassembled WGS sequence"/>
</dbReference>
<protein>
    <submittedName>
        <fullName evidence="1">Uncharacterized protein</fullName>
    </submittedName>
</protein>
<proteinExistence type="predicted"/>
<dbReference type="EMBL" id="QLTR01000010">
    <property type="protein sequence ID" value="RAS64362.1"/>
    <property type="molecule type" value="Genomic_DNA"/>
</dbReference>
<dbReference type="RefSeq" id="WP_112403843.1">
    <property type="nucleotide sequence ID" value="NZ_QLTR01000010.1"/>
</dbReference>
<comment type="caution">
    <text evidence="1">The sequence shown here is derived from an EMBL/GenBank/DDBJ whole genome shotgun (WGS) entry which is preliminary data.</text>
</comment>
<dbReference type="AlphaFoldDB" id="A0A329E9L9"/>
<accession>A0A329E9L9</accession>